<name>A0A1Y1I1I3_KLENI</name>
<evidence type="ECO:0000256" key="2">
    <source>
        <dbReference type="ARBA" id="ARBA00004496"/>
    </source>
</evidence>
<dbReference type="CDD" id="cd04087">
    <property type="entry name" value="PTPA"/>
    <property type="match status" value="1"/>
</dbReference>
<evidence type="ECO:0000256" key="1">
    <source>
        <dbReference type="ARBA" id="ARBA00000971"/>
    </source>
</evidence>
<dbReference type="FunFam" id="1.20.120.1150:FF:000002">
    <property type="entry name" value="Serine/threonine-protein phosphatase 2A activator"/>
    <property type="match status" value="1"/>
</dbReference>
<feature type="region of interest" description="Disordered" evidence="8">
    <location>
        <begin position="1"/>
        <end position="39"/>
    </location>
</feature>
<dbReference type="GO" id="GO:0007052">
    <property type="term" value="P:mitotic spindle organization"/>
    <property type="evidence" value="ECO:0000318"/>
    <property type="project" value="GO_Central"/>
</dbReference>
<evidence type="ECO:0000313" key="9">
    <source>
        <dbReference type="EMBL" id="GAQ82626.1"/>
    </source>
</evidence>
<evidence type="ECO:0000313" key="10">
    <source>
        <dbReference type="Proteomes" id="UP000054558"/>
    </source>
</evidence>
<evidence type="ECO:0000256" key="5">
    <source>
        <dbReference type="ARBA" id="ARBA00023110"/>
    </source>
</evidence>
<dbReference type="EC" id="5.2.1.8" evidence="7"/>
<comment type="catalytic activity">
    <reaction evidence="1 7">
        <text>[protein]-peptidylproline (omega=180) = [protein]-peptidylproline (omega=0)</text>
        <dbReference type="Rhea" id="RHEA:16237"/>
        <dbReference type="Rhea" id="RHEA-COMP:10747"/>
        <dbReference type="Rhea" id="RHEA-COMP:10748"/>
        <dbReference type="ChEBI" id="CHEBI:83833"/>
        <dbReference type="ChEBI" id="CHEBI:83834"/>
        <dbReference type="EC" id="5.2.1.8"/>
    </reaction>
</comment>
<feature type="compositionally biased region" description="Low complexity" evidence="8">
    <location>
        <begin position="10"/>
        <end position="35"/>
    </location>
</feature>
<comment type="subcellular location">
    <subcellularLocation>
        <location evidence="2 7">Cytoplasm</location>
    </subcellularLocation>
</comment>
<comment type="similarity">
    <text evidence="3 7">Belongs to the PTPA-type PPIase family.</text>
</comment>
<organism evidence="9 10">
    <name type="scientific">Klebsormidium nitens</name>
    <name type="common">Green alga</name>
    <name type="synonym">Ulothrix nitens</name>
    <dbReference type="NCBI Taxonomy" id="105231"/>
    <lineage>
        <taxon>Eukaryota</taxon>
        <taxon>Viridiplantae</taxon>
        <taxon>Streptophyta</taxon>
        <taxon>Klebsormidiophyceae</taxon>
        <taxon>Klebsormidiales</taxon>
        <taxon>Klebsormidiaceae</taxon>
        <taxon>Klebsormidium</taxon>
    </lineage>
</organism>
<keyword evidence="4 7" id="KW-0963">Cytoplasm</keyword>
<keyword evidence="5 7" id="KW-0697">Rotamase</keyword>
<gene>
    <name evidence="9" type="ORF">KFL_001180050</name>
</gene>
<dbReference type="SUPFAM" id="SSF140984">
    <property type="entry name" value="PTPA-like"/>
    <property type="match status" value="1"/>
</dbReference>
<dbReference type="PANTHER" id="PTHR10012">
    <property type="entry name" value="SERINE/THREONINE-PROTEIN PHOSPHATASE 2A REGULATORY SUBUNIT B"/>
    <property type="match status" value="1"/>
</dbReference>
<dbReference type="InterPro" id="IPR043170">
    <property type="entry name" value="PTPA_C_lid"/>
</dbReference>
<protein>
    <recommendedName>
        <fullName evidence="7">Serine/threonine-protein phosphatase 2A activator</fullName>
        <ecNumber evidence="7">5.2.1.8</ecNumber>
    </recommendedName>
    <alternativeName>
        <fullName evidence="7">Phosphotyrosyl phosphatase activator</fullName>
    </alternativeName>
</protein>
<comment type="function">
    <text evidence="7">PPIases accelerate the folding of proteins. It catalyzes the cis-trans isomerization of proline imidic peptide bonds in oligopeptides.</text>
</comment>
<dbReference type="AlphaFoldDB" id="A0A1Y1I1I3"/>
<evidence type="ECO:0000256" key="8">
    <source>
        <dbReference type="SAM" id="MobiDB-lite"/>
    </source>
</evidence>
<dbReference type="Gene3D" id="1.20.120.1150">
    <property type="match status" value="1"/>
</dbReference>
<dbReference type="EMBL" id="DF237067">
    <property type="protein sequence ID" value="GAQ82626.1"/>
    <property type="molecule type" value="Genomic_DNA"/>
</dbReference>
<dbReference type="OrthoDB" id="16120at2759"/>
<dbReference type="GO" id="GO:0005737">
    <property type="term" value="C:cytoplasm"/>
    <property type="evidence" value="ECO:0000318"/>
    <property type="project" value="GO_Central"/>
</dbReference>
<evidence type="ECO:0000256" key="3">
    <source>
        <dbReference type="ARBA" id="ARBA00011019"/>
    </source>
</evidence>
<keyword evidence="10" id="KW-1185">Reference proteome</keyword>
<dbReference type="GO" id="GO:0003755">
    <property type="term" value="F:peptidyl-prolyl cis-trans isomerase activity"/>
    <property type="evidence" value="ECO:0000318"/>
    <property type="project" value="GO_Central"/>
</dbReference>
<dbReference type="GO" id="GO:0005634">
    <property type="term" value="C:nucleus"/>
    <property type="evidence" value="ECO:0000318"/>
    <property type="project" value="GO_Central"/>
</dbReference>
<dbReference type="Proteomes" id="UP000054558">
    <property type="component" value="Unassembled WGS sequence"/>
</dbReference>
<dbReference type="PANTHER" id="PTHR10012:SF0">
    <property type="entry name" value="SERINE_THREONINE-PROTEIN PHOSPHATASE 2A ACTIVATOR"/>
    <property type="match status" value="1"/>
</dbReference>
<dbReference type="GO" id="GO:0000159">
    <property type="term" value="C:protein phosphatase type 2A complex"/>
    <property type="evidence" value="ECO:0000318"/>
    <property type="project" value="GO_Central"/>
</dbReference>
<evidence type="ECO:0000256" key="6">
    <source>
        <dbReference type="ARBA" id="ARBA00023235"/>
    </source>
</evidence>
<dbReference type="InterPro" id="IPR037218">
    <property type="entry name" value="PTPA_sf"/>
</dbReference>
<dbReference type="STRING" id="105231.A0A1Y1I1I3"/>
<dbReference type="GO" id="GO:0008160">
    <property type="term" value="F:protein tyrosine phosphatase activator activity"/>
    <property type="evidence" value="ECO:0000318"/>
    <property type="project" value="GO_Central"/>
</dbReference>
<reference evidence="9 10" key="1">
    <citation type="journal article" date="2014" name="Nat. Commun.">
        <title>Klebsormidium flaccidum genome reveals primary factors for plant terrestrial adaptation.</title>
        <authorList>
            <person name="Hori K."/>
            <person name="Maruyama F."/>
            <person name="Fujisawa T."/>
            <person name="Togashi T."/>
            <person name="Yamamoto N."/>
            <person name="Seo M."/>
            <person name="Sato S."/>
            <person name="Yamada T."/>
            <person name="Mori H."/>
            <person name="Tajima N."/>
            <person name="Moriyama T."/>
            <person name="Ikeuchi M."/>
            <person name="Watanabe M."/>
            <person name="Wada H."/>
            <person name="Kobayashi K."/>
            <person name="Saito M."/>
            <person name="Masuda T."/>
            <person name="Sasaki-Sekimoto Y."/>
            <person name="Mashiguchi K."/>
            <person name="Awai K."/>
            <person name="Shimojima M."/>
            <person name="Masuda S."/>
            <person name="Iwai M."/>
            <person name="Nobusawa T."/>
            <person name="Narise T."/>
            <person name="Kondo S."/>
            <person name="Saito H."/>
            <person name="Sato R."/>
            <person name="Murakawa M."/>
            <person name="Ihara Y."/>
            <person name="Oshima-Yamada Y."/>
            <person name="Ohtaka K."/>
            <person name="Satoh M."/>
            <person name="Sonobe K."/>
            <person name="Ishii M."/>
            <person name="Ohtani R."/>
            <person name="Kanamori-Sato M."/>
            <person name="Honoki R."/>
            <person name="Miyazaki D."/>
            <person name="Mochizuki H."/>
            <person name="Umetsu J."/>
            <person name="Higashi K."/>
            <person name="Shibata D."/>
            <person name="Kamiya Y."/>
            <person name="Sato N."/>
            <person name="Nakamura Y."/>
            <person name="Tabata S."/>
            <person name="Ida S."/>
            <person name="Kurokawa K."/>
            <person name="Ohta H."/>
        </authorList>
    </citation>
    <scope>NUCLEOTIDE SEQUENCE [LARGE SCALE GENOMIC DNA]</scope>
    <source>
        <strain evidence="9 10">NIES-2285</strain>
    </source>
</reference>
<accession>A0A1Y1I1I3</accession>
<dbReference type="Pfam" id="PF03095">
    <property type="entry name" value="PTPA"/>
    <property type="match status" value="1"/>
</dbReference>
<keyword evidence="6 7" id="KW-0413">Isomerase</keyword>
<proteinExistence type="inferred from homology"/>
<dbReference type="OMA" id="SWIKINA"/>
<dbReference type="PIRSF" id="PIRSF016325">
    <property type="entry name" value="Phstyr_phstse_ac"/>
    <property type="match status" value="1"/>
</dbReference>
<dbReference type="InterPro" id="IPR004327">
    <property type="entry name" value="Phstyr_phstse_ac"/>
</dbReference>
<sequence>MQPGSGSFQPPTAAPWAGGAAPGPGAAVHGPISGPLGPPPAPLAGPLPVVALPHDFVLPQKRITSREGLETFARSHSGQLFLAFIASLSRAVEDRKLSDECPLSPTCAAIVGVLERLAAWVEDIPPAQQQARYGNPAYRFWQEQLQAHVGELHAAVLPAHLAGAAGELGPYLLDSFGNSSRIDYGTGHEANFAAWLFCLARLGVLTEADYPAIVLRVFNSYLSLMRTLQLRYWLEPAGSHGVWGLDDYQFLPFVFGAAQLTGHKYLRPKSIHTPDVLAQFQHDYLYFQAVQFVKTVKKGPLGEHSPMLNDISGVPTWAKIASGLLKMYRAEVLEKLPIMQHFLFGSIIRWAD</sequence>
<evidence type="ECO:0000256" key="4">
    <source>
        <dbReference type="ARBA" id="ARBA00022490"/>
    </source>
</evidence>
<evidence type="ECO:0000256" key="7">
    <source>
        <dbReference type="RuleBase" id="RU361210"/>
    </source>
</evidence>